<feature type="compositionally biased region" description="Polar residues" evidence="1">
    <location>
        <begin position="29"/>
        <end position="52"/>
    </location>
</feature>
<reference evidence="2 3" key="1">
    <citation type="journal article" date="2012" name="Genome Biol.">
        <title>Genome and low-iron response of an oceanic diatom adapted to chronic iron limitation.</title>
        <authorList>
            <person name="Lommer M."/>
            <person name="Specht M."/>
            <person name="Roy A.S."/>
            <person name="Kraemer L."/>
            <person name="Andreson R."/>
            <person name="Gutowska M.A."/>
            <person name="Wolf J."/>
            <person name="Bergner S.V."/>
            <person name="Schilhabel M.B."/>
            <person name="Klostermeier U.C."/>
            <person name="Beiko R.G."/>
            <person name="Rosenstiel P."/>
            <person name="Hippler M."/>
            <person name="Laroche J."/>
        </authorList>
    </citation>
    <scope>NUCLEOTIDE SEQUENCE [LARGE SCALE GENOMIC DNA]</scope>
    <source>
        <strain evidence="2 3">CCMP1005</strain>
    </source>
</reference>
<comment type="caution">
    <text evidence="2">The sequence shown here is derived from an EMBL/GenBank/DDBJ whole genome shotgun (WGS) entry which is preliminary data.</text>
</comment>
<name>K0RX24_THAOC</name>
<evidence type="ECO:0000313" key="2">
    <source>
        <dbReference type="EMBL" id="EJK57520.1"/>
    </source>
</evidence>
<keyword evidence="3" id="KW-1185">Reference proteome</keyword>
<sequence length="138" mass="15668">MQRGPFTVTTTDDGKDDWVRKTKLAASTYRTNRDVPTSANVPTATPTATYRPQDTDRRYNHPPRGGWLSQLDSTEGGEREVRKVGSMTVLAIVDSGRQKTSHVDDVIATEHKKASQNRRAFTRRSMKPFSFRPRLRAY</sequence>
<evidence type="ECO:0000313" key="3">
    <source>
        <dbReference type="Proteomes" id="UP000266841"/>
    </source>
</evidence>
<accession>K0RX24</accession>
<dbReference type="EMBL" id="AGNL01027946">
    <property type="protein sequence ID" value="EJK57520.1"/>
    <property type="molecule type" value="Genomic_DNA"/>
</dbReference>
<feature type="compositionally biased region" description="Basic residues" evidence="1">
    <location>
        <begin position="114"/>
        <end position="126"/>
    </location>
</feature>
<evidence type="ECO:0000256" key="1">
    <source>
        <dbReference type="SAM" id="MobiDB-lite"/>
    </source>
</evidence>
<dbReference type="AlphaFoldDB" id="K0RX24"/>
<protein>
    <submittedName>
        <fullName evidence="2">Uncharacterized protein</fullName>
    </submittedName>
</protein>
<organism evidence="2 3">
    <name type="scientific">Thalassiosira oceanica</name>
    <name type="common">Marine diatom</name>
    <dbReference type="NCBI Taxonomy" id="159749"/>
    <lineage>
        <taxon>Eukaryota</taxon>
        <taxon>Sar</taxon>
        <taxon>Stramenopiles</taxon>
        <taxon>Ochrophyta</taxon>
        <taxon>Bacillariophyta</taxon>
        <taxon>Coscinodiscophyceae</taxon>
        <taxon>Thalassiosirophycidae</taxon>
        <taxon>Thalassiosirales</taxon>
        <taxon>Thalassiosiraceae</taxon>
        <taxon>Thalassiosira</taxon>
    </lineage>
</organism>
<proteinExistence type="predicted"/>
<feature type="region of interest" description="Disordered" evidence="1">
    <location>
        <begin position="111"/>
        <end position="138"/>
    </location>
</feature>
<gene>
    <name evidence="2" type="ORF">THAOC_22425</name>
</gene>
<dbReference type="Proteomes" id="UP000266841">
    <property type="component" value="Unassembled WGS sequence"/>
</dbReference>
<feature type="region of interest" description="Disordered" evidence="1">
    <location>
        <begin position="29"/>
        <end position="80"/>
    </location>
</feature>